<geneLocation type="plasmid" evidence="8 9">
    <name>RM1</name>
</geneLocation>
<gene>
    <name evidence="8" type="ORF">A464_plas0122</name>
</gene>
<name>S5MZ25_SALBN</name>
<dbReference type="Gene3D" id="1.10.530.40">
    <property type="match status" value="1"/>
</dbReference>
<dbReference type="CDD" id="cd00737">
    <property type="entry name" value="lyz_endolysin_autolysin"/>
    <property type="match status" value="1"/>
</dbReference>
<dbReference type="InterPro" id="IPR051018">
    <property type="entry name" value="Bacteriophage_GH24"/>
</dbReference>
<keyword evidence="4 7" id="KW-0378">Hydrolase</keyword>
<reference evidence="8 9" key="1">
    <citation type="submission" date="2013-07" db="EMBL/GenBank/DDBJ databases">
        <title>Genome sequence of Salmonella bongori N268-08 - a rare clinical isolate.</title>
        <authorList>
            <person name="Marti R."/>
            <person name="Hagens S."/>
            <person name="Loessner M.J."/>
            <person name="Klumpp J."/>
        </authorList>
    </citation>
    <scope>NUCLEOTIDE SEQUENCE [LARGE SCALE GENOMIC DNA]</scope>
    <source>
        <strain evidence="8 9">N268-08</strain>
        <plasmid evidence="9">Plasmid RM1</plasmid>
    </source>
</reference>
<dbReference type="PANTHER" id="PTHR38107">
    <property type="match status" value="1"/>
</dbReference>
<dbReference type="SUPFAM" id="SSF53955">
    <property type="entry name" value="Lysozyme-like"/>
    <property type="match status" value="1"/>
</dbReference>
<dbReference type="InterPro" id="IPR023347">
    <property type="entry name" value="Lysozyme_dom_sf"/>
</dbReference>
<dbReference type="eggNOG" id="COG3772">
    <property type="taxonomic scope" value="Bacteria"/>
</dbReference>
<keyword evidence="6 7" id="KW-0326">Glycosidase</keyword>
<comment type="catalytic activity">
    <reaction evidence="1 7">
        <text>Hydrolysis of (1-&gt;4)-beta-linkages between N-acetylmuramic acid and N-acetyl-D-glucosamine residues in a peptidoglycan and between N-acetyl-D-glucosamine residues in chitodextrins.</text>
        <dbReference type="EC" id="3.2.1.17"/>
    </reaction>
</comment>
<dbReference type="KEGG" id="sbz:A464_plas0122"/>
<dbReference type="InterPro" id="IPR033907">
    <property type="entry name" value="Endolysin_autolysin"/>
</dbReference>
<dbReference type="InterPro" id="IPR023346">
    <property type="entry name" value="Lysozyme-like_dom_sf"/>
</dbReference>
<dbReference type="PANTHER" id="PTHR38107:SF3">
    <property type="entry name" value="LYSOZYME RRRD-RELATED"/>
    <property type="match status" value="1"/>
</dbReference>
<evidence type="ECO:0000256" key="5">
    <source>
        <dbReference type="ARBA" id="ARBA00023200"/>
    </source>
</evidence>
<keyword evidence="8" id="KW-0614">Plasmid</keyword>
<organism evidence="8 9">
    <name type="scientific">Salmonella bongori N268-08</name>
    <dbReference type="NCBI Taxonomy" id="1197719"/>
    <lineage>
        <taxon>Bacteria</taxon>
        <taxon>Pseudomonadati</taxon>
        <taxon>Pseudomonadota</taxon>
        <taxon>Gammaproteobacteria</taxon>
        <taxon>Enterobacterales</taxon>
        <taxon>Enterobacteriaceae</taxon>
        <taxon>Salmonella</taxon>
    </lineage>
</organism>
<keyword evidence="3 7" id="KW-0081">Bacteriolytic enzyme</keyword>
<dbReference type="InterPro" id="IPR034690">
    <property type="entry name" value="Endolysin_T4_type"/>
</dbReference>
<dbReference type="GO" id="GO:0009253">
    <property type="term" value="P:peptidoglycan catabolic process"/>
    <property type="evidence" value="ECO:0007669"/>
    <property type="project" value="InterPro"/>
</dbReference>
<dbReference type="GO" id="GO:0003796">
    <property type="term" value="F:lysozyme activity"/>
    <property type="evidence" value="ECO:0007669"/>
    <property type="project" value="UniProtKB-EC"/>
</dbReference>
<proteinExistence type="inferred from homology"/>
<dbReference type="EMBL" id="CP006609">
    <property type="protein sequence ID" value="AGR61946.1"/>
    <property type="molecule type" value="Genomic_DNA"/>
</dbReference>
<dbReference type="RefSeq" id="WP_020842563.1">
    <property type="nucleotide sequence ID" value="NC_021871.1"/>
</dbReference>
<accession>S5MZ25</accession>
<evidence type="ECO:0000256" key="7">
    <source>
        <dbReference type="RuleBase" id="RU003788"/>
    </source>
</evidence>
<dbReference type="HAMAP" id="MF_04110">
    <property type="entry name" value="ENDOLYSIN_T4"/>
    <property type="match status" value="1"/>
</dbReference>
<dbReference type="HOGENOM" id="CLU_091641_3_3_6"/>
<dbReference type="GO" id="GO:0031640">
    <property type="term" value="P:killing of cells of another organism"/>
    <property type="evidence" value="ECO:0007669"/>
    <property type="project" value="UniProtKB-KW"/>
</dbReference>
<dbReference type="InterPro" id="IPR002196">
    <property type="entry name" value="Glyco_hydro_24"/>
</dbReference>
<evidence type="ECO:0000313" key="8">
    <source>
        <dbReference type="EMBL" id="AGR61946.1"/>
    </source>
</evidence>
<keyword evidence="5" id="KW-1035">Host cytoplasm</keyword>
<dbReference type="GO" id="GO:0016998">
    <property type="term" value="P:cell wall macromolecule catabolic process"/>
    <property type="evidence" value="ECO:0007669"/>
    <property type="project" value="InterPro"/>
</dbReference>
<dbReference type="Proteomes" id="UP000015042">
    <property type="component" value="Plasmid RM1"/>
</dbReference>
<dbReference type="AlphaFoldDB" id="S5MZ25"/>
<protein>
    <recommendedName>
        <fullName evidence="7">Lysozyme</fullName>
        <ecNumber evidence="7">3.2.1.17</ecNumber>
    </recommendedName>
</protein>
<keyword evidence="2 7" id="KW-0929">Antimicrobial</keyword>
<dbReference type="Pfam" id="PF00959">
    <property type="entry name" value="Phage_lysozyme"/>
    <property type="match status" value="1"/>
</dbReference>
<evidence type="ECO:0000313" key="9">
    <source>
        <dbReference type="Proteomes" id="UP000015042"/>
    </source>
</evidence>
<evidence type="ECO:0000256" key="3">
    <source>
        <dbReference type="ARBA" id="ARBA00022638"/>
    </source>
</evidence>
<sequence>MLISNHGKNLIREFEGLKLNAYQDSGGIWTIGYGYTGMINGKKIDTDTVFTKEMAEFYLNTEVEKISKLITNLLKVKLNQYQFDAIGSLVYNIGLGNFSKSRLLRYINNSEFSFAADEFIRWNKCKGRILHGLTFRRMKEKELFIRKE</sequence>
<evidence type="ECO:0000256" key="6">
    <source>
        <dbReference type="ARBA" id="ARBA00023295"/>
    </source>
</evidence>
<evidence type="ECO:0000256" key="4">
    <source>
        <dbReference type="ARBA" id="ARBA00022801"/>
    </source>
</evidence>
<dbReference type="EC" id="3.2.1.17" evidence="7"/>
<comment type="similarity">
    <text evidence="7">Belongs to the glycosyl hydrolase 24 family.</text>
</comment>
<evidence type="ECO:0000256" key="2">
    <source>
        <dbReference type="ARBA" id="ARBA00022529"/>
    </source>
</evidence>
<evidence type="ECO:0000256" key="1">
    <source>
        <dbReference type="ARBA" id="ARBA00000632"/>
    </source>
</evidence>
<dbReference type="GO" id="GO:0042742">
    <property type="term" value="P:defense response to bacterium"/>
    <property type="evidence" value="ECO:0007669"/>
    <property type="project" value="UniProtKB-KW"/>
</dbReference>